<accession>A0ABV8A510</accession>
<evidence type="ECO:0000313" key="3">
    <source>
        <dbReference type="Proteomes" id="UP001595748"/>
    </source>
</evidence>
<dbReference type="RefSeq" id="WP_380075762.1">
    <property type="nucleotide sequence ID" value="NZ_JBHRZF010000021.1"/>
</dbReference>
<feature type="region of interest" description="Disordered" evidence="1">
    <location>
        <begin position="63"/>
        <end position="90"/>
    </location>
</feature>
<evidence type="ECO:0000313" key="2">
    <source>
        <dbReference type="EMBL" id="MFC3859601.1"/>
    </source>
</evidence>
<sequence>MNPPFLEFIVWDTRQQNGYVVANRYLGEEQHFQVWKFNERQQFTRVPDVLKVSQGEAQAAYQRVTGKAPKTAPSLHSKNSKGEGNWQPLTPLVTPGGDPMHATLNSRGYQAIELNGSFGKLGDVAAENKPDTVTIGGKITVCAAPIYKGEEPCKTFDVAARFKVYTR</sequence>
<reference evidence="3" key="1">
    <citation type="journal article" date="2019" name="Int. J. Syst. Evol. Microbiol.">
        <title>The Global Catalogue of Microorganisms (GCM) 10K type strain sequencing project: providing services to taxonomists for standard genome sequencing and annotation.</title>
        <authorList>
            <consortium name="The Broad Institute Genomics Platform"/>
            <consortium name="The Broad Institute Genome Sequencing Center for Infectious Disease"/>
            <person name="Wu L."/>
            <person name="Ma J."/>
        </authorList>
    </citation>
    <scope>NUCLEOTIDE SEQUENCE [LARGE SCALE GENOMIC DNA]</scope>
    <source>
        <strain evidence="3">CCTCC AB 2013263</strain>
    </source>
</reference>
<organism evidence="2 3">
    <name type="scientific">Deinococcus antarcticus</name>
    <dbReference type="NCBI Taxonomy" id="1298767"/>
    <lineage>
        <taxon>Bacteria</taxon>
        <taxon>Thermotogati</taxon>
        <taxon>Deinococcota</taxon>
        <taxon>Deinococci</taxon>
        <taxon>Deinococcales</taxon>
        <taxon>Deinococcaceae</taxon>
        <taxon>Deinococcus</taxon>
    </lineage>
</organism>
<dbReference type="Proteomes" id="UP001595748">
    <property type="component" value="Unassembled WGS sequence"/>
</dbReference>
<dbReference type="EMBL" id="JBHRZF010000021">
    <property type="protein sequence ID" value="MFC3859601.1"/>
    <property type="molecule type" value="Genomic_DNA"/>
</dbReference>
<gene>
    <name evidence="2" type="ORF">ACFOPQ_02305</name>
</gene>
<name>A0ABV8A510_9DEIO</name>
<comment type="caution">
    <text evidence="2">The sequence shown here is derived from an EMBL/GenBank/DDBJ whole genome shotgun (WGS) entry which is preliminary data.</text>
</comment>
<proteinExistence type="predicted"/>
<keyword evidence="3" id="KW-1185">Reference proteome</keyword>
<evidence type="ECO:0000256" key="1">
    <source>
        <dbReference type="SAM" id="MobiDB-lite"/>
    </source>
</evidence>
<protein>
    <submittedName>
        <fullName evidence="2">Uncharacterized protein</fullName>
    </submittedName>
</protein>